<protein>
    <submittedName>
        <fullName evidence="9">Uncharacterized protein</fullName>
    </submittedName>
</protein>
<dbReference type="OrthoDB" id="9762066at2"/>
<dbReference type="Gene3D" id="2.60.40.10">
    <property type="entry name" value="Immunoglobulins"/>
    <property type="match status" value="3"/>
</dbReference>
<evidence type="ECO:0000259" key="6">
    <source>
        <dbReference type="Pfam" id="PF02837"/>
    </source>
</evidence>
<dbReference type="InterPro" id="IPR032311">
    <property type="entry name" value="DUF4982"/>
</dbReference>
<dbReference type="InterPro" id="IPR006101">
    <property type="entry name" value="Glyco_hydro_2"/>
</dbReference>
<feature type="domain" description="Glycosyl hydrolases family 2 sugar binding" evidence="6">
    <location>
        <begin position="63"/>
        <end position="155"/>
    </location>
</feature>
<dbReference type="SUPFAM" id="SSF49785">
    <property type="entry name" value="Galactose-binding domain-like"/>
    <property type="match status" value="1"/>
</dbReference>
<keyword evidence="2" id="KW-0378">Hydrolase</keyword>
<dbReference type="Proteomes" id="UP000198855">
    <property type="component" value="Unassembled WGS sequence"/>
</dbReference>
<dbReference type="PROSITE" id="PS00608">
    <property type="entry name" value="GLYCOSYL_HYDROL_F2_2"/>
    <property type="match status" value="1"/>
</dbReference>
<dbReference type="Pfam" id="PF18565">
    <property type="entry name" value="Glyco_hydro2_C5"/>
    <property type="match status" value="1"/>
</dbReference>
<organism evidence="9 10">
    <name type="scientific">Paenibacillus catalpae</name>
    <dbReference type="NCBI Taxonomy" id="1045775"/>
    <lineage>
        <taxon>Bacteria</taxon>
        <taxon>Bacillati</taxon>
        <taxon>Bacillota</taxon>
        <taxon>Bacilli</taxon>
        <taxon>Bacillales</taxon>
        <taxon>Paenibacillaceae</taxon>
        <taxon>Paenibacillus</taxon>
    </lineage>
</organism>
<evidence type="ECO:0000256" key="2">
    <source>
        <dbReference type="ARBA" id="ARBA00022801"/>
    </source>
</evidence>
<feature type="domain" description="DUF4982" evidence="7">
    <location>
        <begin position="616"/>
        <end position="674"/>
    </location>
</feature>
<reference evidence="10" key="1">
    <citation type="submission" date="2016-10" db="EMBL/GenBank/DDBJ databases">
        <authorList>
            <person name="Varghese N."/>
            <person name="Submissions S."/>
        </authorList>
    </citation>
    <scope>NUCLEOTIDE SEQUENCE [LARGE SCALE GENOMIC DNA]</scope>
    <source>
        <strain evidence="10">CGMCC 1.10784</strain>
    </source>
</reference>
<keyword evidence="10" id="KW-1185">Reference proteome</keyword>
<keyword evidence="3" id="KW-0326">Glycosidase</keyword>
<dbReference type="PANTHER" id="PTHR42732">
    <property type="entry name" value="BETA-GALACTOSIDASE"/>
    <property type="match status" value="1"/>
</dbReference>
<dbReference type="InterPro" id="IPR023232">
    <property type="entry name" value="Glyco_hydro_2_AS"/>
</dbReference>
<evidence type="ECO:0000313" key="10">
    <source>
        <dbReference type="Proteomes" id="UP000198855"/>
    </source>
</evidence>
<dbReference type="RefSeq" id="WP_091183937.1">
    <property type="nucleotide sequence ID" value="NZ_FOMT01000002.1"/>
</dbReference>
<evidence type="ECO:0000259" key="7">
    <source>
        <dbReference type="Pfam" id="PF16355"/>
    </source>
</evidence>
<dbReference type="PANTHER" id="PTHR42732:SF1">
    <property type="entry name" value="BETA-MANNOSIDASE"/>
    <property type="match status" value="1"/>
</dbReference>
<dbReference type="EMBL" id="FOMT01000002">
    <property type="protein sequence ID" value="SFD99052.1"/>
    <property type="molecule type" value="Genomic_DNA"/>
</dbReference>
<proteinExistence type="inferred from homology"/>
<dbReference type="InterPro" id="IPR008979">
    <property type="entry name" value="Galactose-bd-like_sf"/>
</dbReference>
<dbReference type="InterPro" id="IPR006103">
    <property type="entry name" value="Glyco_hydro_2_cat"/>
</dbReference>
<feature type="domain" description="Glycoside hydrolase family 2" evidence="8">
    <location>
        <begin position="688"/>
        <end position="790"/>
    </location>
</feature>
<dbReference type="GO" id="GO:0005975">
    <property type="term" value="P:carbohydrate metabolic process"/>
    <property type="evidence" value="ECO:0007669"/>
    <property type="project" value="InterPro"/>
</dbReference>
<dbReference type="PRINTS" id="PR00132">
    <property type="entry name" value="GLHYDRLASE2"/>
</dbReference>
<dbReference type="Pfam" id="PF16355">
    <property type="entry name" value="DUF4982"/>
    <property type="match status" value="1"/>
</dbReference>
<dbReference type="STRING" id="1045775.SAMN05216378_1895"/>
<dbReference type="InterPro" id="IPR013783">
    <property type="entry name" value="Ig-like_fold"/>
</dbReference>
<dbReference type="InterPro" id="IPR051913">
    <property type="entry name" value="GH2_Domain-Containing"/>
</dbReference>
<dbReference type="InterPro" id="IPR017853">
    <property type="entry name" value="GH"/>
</dbReference>
<dbReference type="SUPFAM" id="SSF49303">
    <property type="entry name" value="beta-Galactosidase/glucuronidase domain"/>
    <property type="match status" value="1"/>
</dbReference>
<sequence length="802" mass="89370">MDKGRIIQTINLDWKFHRGEEPRAWYKGLDDSDWRQVTIPHDWSVEEPFSEEHSSGTGYLPGGIGWYRKAITLPPALQGKRVYITFEGVYNNSQVWCNSYYIGKRPYGYSSFTYDITDFVSFGDQGNVISVKVDHKDIADSRWFTGSGIYRDVYVTVTDQVHIDTYGVFVTTPAVSEEQATVAVNVKISNGTAKEESVQIRNVLLDQSGQVVQAVNSSMTVPGDSAKETEQTIIVANPKLWSPDSPYLYTVRTEVSRDGELIDHVETPAGIRWFEFDPANGFFLNGVNMKMKGVCVHHDAGGLGAAVPAKVWVRRLEALKEMGCNAIRMSHNPPASNLLDLCDQMGFLVIDEAFDEWEGVKNKWSTGHNVYPPKHFGYYEDFPQWGEIDLKEMVLRDRNHPSIIMWSVGNEVDYPNDPYCHPYFETMTGNNDANKPAAERQYDPNKPNADRLATIARRLAKAVKECDTTRPVTAALAFPELSNLTGYAEALDIVGYNYKEHLYEGDLRKFPDRVTYGSENSSSLEAWLAVRDNDAISGQYIWTGIDYLGEAKGWPVRVAGAGFLDTAGFKKTSYYYRQSLWSDKPVVFLAAMKAEQSDKGSRRWTGGAPHWNWEAGELLKVSCHTNCEEVELFLNGRSLGVKKLADAPQLYLNWEIAYEEGMLEAVAKGKDGETHACILSTVAEPALLQANADAAELQADGQDIAHIEIQITDEEGRPVYLADHPIAVSIEGPGEIIGMENGDIQDLEPYSSRVRKAHRGKLLAYVRTTTEAGEIVVTAAADGLQSSKVTITAIEITEPVNA</sequence>
<evidence type="ECO:0000256" key="3">
    <source>
        <dbReference type="ARBA" id="ARBA00023295"/>
    </source>
</evidence>
<dbReference type="Pfam" id="PF02836">
    <property type="entry name" value="Glyco_hydro_2_C"/>
    <property type="match status" value="1"/>
</dbReference>
<evidence type="ECO:0000256" key="1">
    <source>
        <dbReference type="ARBA" id="ARBA00007401"/>
    </source>
</evidence>
<dbReference type="Pfam" id="PF00703">
    <property type="entry name" value="Glyco_hydro_2"/>
    <property type="match status" value="1"/>
</dbReference>
<dbReference type="Pfam" id="PF02837">
    <property type="entry name" value="Glyco_hydro_2_N"/>
    <property type="match status" value="1"/>
</dbReference>
<dbReference type="InterPro" id="IPR040605">
    <property type="entry name" value="Glyco_hydro2_dom5"/>
</dbReference>
<evidence type="ECO:0000313" key="9">
    <source>
        <dbReference type="EMBL" id="SFD99052.1"/>
    </source>
</evidence>
<dbReference type="AlphaFoldDB" id="A0A1I1WVH5"/>
<feature type="domain" description="Glycoside hydrolase family 2 catalytic" evidence="5">
    <location>
        <begin position="282"/>
        <end position="472"/>
    </location>
</feature>
<dbReference type="InterPro" id="IPR006104">
    <property type="entry name" value="Glyco_hydro_2_N"/>
</dbReference>
<dbReference type="InterPro" id="IPR036156">
    <property type="entry name" value="Beta-gal/glucu_dom_sf"/>
</dbReference>
<gene>
    <name evidence="9" type="ORF">SAMN05216378_1895</name>
</gene>
<name>A0A1I1WVH5_9BACL</name>
<evidence type="ECO:0000259" key="4">
    <source>
        <dbReference type="Pfam" id="PF00703"/>
    </source>
</evidence>
<dbReference type="Gene3D" id="3.20.20.80">
    <property type="entry name" value="Glycosidases"/>
    <property type="match status" value="1"/>
</dbReference>
<feature type="domain" description="Glycoside hydrolase family 2 immunoglobulin-like beta-sandwich" evidence="4">
    <location>
        <begin position="161"/>
        <end position="272"/>
    </location>
</feature>
<dbReference type="GO" id="GO:0004553">
    <property type="term" value="F:hydrolase activity, hydrolyzing O-glycosyl compounds"/>
    <property type="evidence" value="ECO:0007669"/>
    <property type="project" value="InterPro"/>
</dbReference>
<dbReference type="SUPFAM" id="SSF51445">
    <property type="entry name" value="(Trans)glycosidases"/>
    <property type="match status" value="1"/>
</dbReference>
<dbReference type="InterPro" id="IPR006102">
    <property type="entry name" value="Ig-like_GH2"/>
</dbReference>
<evidence type="ECO:0000259" key="8">
    <source>
        <dbReference type="Pfam" id="PF18565"/>
    </source>
</evidence>
<comment type="similarity">
    <text evidence="1">Belongs to the glycosyl hydrolase 2 family.</text>
</comment>
<evidence type="ECO:0000259" key="5">
    <source>
        <dbReference type="Pfam" id="PF02836"/>
    </source>
</evidence>
<accession>A0A1I1WVH5</accession>
<dbReference type="Gene3D" id="2.60.120.260">
    <property type="entry name" value="Galactose-binding domain-like"/>
    <property type="match status" value="1"/>
</dbReference>